<organism evidence="1 2">
    <name type="scientific">Teratosphaeria nubilosa</name>
    <dbReference type="NCBI Taxonomy" id="161662"/>
    <lineage>
        <taxon>Eukaryota</taxon>
        <taxon>Fungi</taxon>
        <taxon>Dikarya</taxon>
        <taxon>Ascomycota</taxon>
        <taxon>Pezizomycotina</taxon>
        <taxon>Dothideomycetes</taxon>
        <taxon>Dothideomycetidae</taxon>
        <taxon>Mycosphaerellales</taxon>
        <taxon>Teratosphaeriaceae</taxon>
        <taxon>Teratosphaeria</taxon>
    </lineage>
</organism>
<dbReference type="GO" id="GO:0016192">
    <property type="term" value="P:vesicle-mediated transport"/>
    <property type="evidence" value="ECO:0007669"/>
    <property type="project" value="InterPro"/>
</dbReference>
<sequence>MDNEIKQPLRILAIGGPGSRILSIINDLTGSSPALNPEGTTAGLIHTWEAKTTYYTASIPIWIDEIPDIEAWKREFLKPEAKEVVQAVGAWVYCCDADGDGSVSEQVESVMRGIKEIVEEHGGVGGEGARLAVCMPRKGVELKAEEWEDVCLDHGFDFVQYGVQGKNEYGEKLGFDRVKEALEANEWAADDFDEEDDFGVSGREEAEWTSEFVGVKAALAASGEEVEVDRRAEEVEDLDRLMGRLLAVKEMSADVPEAQRRRMAARAVREVMGTGMGGAG</sequence>
<accession>A0A6G1L586</accession>
<proteinExistence type="predicted"/>
<dbReference type="GO" id="GO:0030674">
    <property type="term" value="F:protein-macromolecule adaptor activity"/>
    <property type="evidence" value="ECO:0007669"/>
    <property type="project" value="TreeGrafter"/>
</dbReference>
<dbReference type="PANTHER" id="PTHR28043">
    <property type="entry name" value="INCREASED RECOMBINATION CENTERS PROTEIN 6"/>
    <property type="match status" value="1"/>
</dbReference>
<dbReference type="Pfam" id="PF10199">
    <property type="entry name" value="Adaptin_binding"/>
    <property type="match status" value="1"/>
</dbReference>
<dbReference type="AlphaFoldDB" id="A0A6G1L586"/>
<name>A0A6G1L586_9PEZI</name>
<evidence type="ECO:0000313" key="2">
    <source>
        <dbReference type="Proteomes" id="UP000799436"/>
    </source>
</evidence>
<protein>
    <recommendedName>
        <fullName evidence="3">Alpha and gamma adaptin binding protein p34</fullName>
    </recommendedName>
</protein>
<dbReference type="EMBL" id="ML995852">
    <property type="protein sequence ID" value="KAF2767729.1"/>
    <property type="molecule type" value="Genomic_DNA"/>
</dbReference>
<dbReference type="OrthoDB" id="10261384at2759"/>
<dbReference type="InterPro" id="IPR034627">
    <property type="entry name" value="Irc6"/>
</dbReference>
<evidence type="ECO:0000313" key="1">
    <source>
        <dbReference type="EMBL" id="KAF2767729.1"/>
    </source>
</evidence>
<gene>
    <name evidence="1" type="ORF">EJ03DRAFT_275500</name>
</gene>
<keyword evidence="2" id="KW-1185">Reference proteome</keyword>
<dbReference type="PANTHER" id="PTHR28043:SF1">
    <property type="entry name" value="INCREASED RECOMBINATION CENTERS PROTEIN 6"/>
    <property type="match status" value="1"/>
</dbReference>
<dbReference type="Gene3D" id="3.40.50.11960">
    <property type="match status" value="1"/>
</dbReference>
<evidence type="ECO:0008006" key="3">
    <source>
        <dbReference type="Google" id="ProtNLM"/>
    </source>
</evidence>
<dbReference type="Proteomes" id="UP000799436">
    <property type="component" value="Unassembled WGS sequence"/>
</dbReference>
<reference evidence="1" key="1">
    <citation type="journal article" date="2020" name="Stud. Mycol.">
        <title>101 Dothideomycetes genomes: a test case for predicting lifestyles and emergence of pathogens.</title>
        <authorList>
            <person name="Haridas S."/>
            <person name="Albert R."/>
            <person name="Binder M."/>
            <person name="Bloem J."/>
            <person name="Labutti K."/>
            <person name="Salamov A."/>
            <person name="Andreopoulos B."/>
            <person name="Baker S."/>
            <person name="Barry K."/>
            <person name="Bills G."/>
            <person name="Bluhm B."/>
            <person name="Cannon C."/>
            <person name="Castanera R."/>
            <person name="Culley D."/>
            <person name="Daum C."/>
            <person name="Ezra D."/>
            <person name="Gonzalez J."/>
            <person name="Henrissat B."/>
            <person name="Kuo A."/>
            <person name="Liang C."/>
            <person name="Lipzen A."/>
            <person name="Lutzoni F."/>
            <person name="Magnuson J."/>
            <person name="Mondo S."/>
            <person name="Nolan M."/>
            <person name="Ohm R."/>
            <person name="Pangilinan J."/>
            <person name="Park H.-J."/>
            <person name="Ramirez L."/>
            <person name="Alfaro M."/>
            <person name="Sun H."/>
            <person name="Tritt A."/>
            <person name="Yoshinaga Y."/>
            <person name="Zwiers L.-H."/>
            <person name="Turgeon B."/>
            <person name="Goodwin S."/>
            <person name="Spatafora J."/>
            <person name="Crous P."/>
            <person name="Grigoriev I."/>
        </authorList>
    </citation>
    <scope>NUCLEOTIDE SEQUENCE</scope>
    <source>
        <strain evidence="1">CBS 116005</strain>
    </source>
</reference>